<evidence type="ECO:0000256" key="5">
    <source>
        <dbReference type="ARBA" id="ARBA00022884"/>
    </source>
</evidence>
<feature type="compositionally biased region" description="Basic and acidic residues" evidence="10">
    <location>
        <begin position="506"/>
        <end position="518"/>
    </location>
</feature>
<keyword evidence="6" id="KW-0175">Coiled coil</keyword>
<dbReference type="PROSITE" id="PS50102">
    <property type="entry name" value="RRM"/>
    <property type="match status" value="1"/>
</dbReference>
<dbReference type="Gene3D" id="3.30.40.10">
    <property type="entry name" value="Zinc/RING finger domain, C3HC4 (zinc finger)"/>
    <property type="match status" value="1"/>
</dbReference>
<dbReference type="OrthoDB" id="1923159at2759"/>
<evidence type="ECO:0000256" key="8">
    <source>
        <dbReference type="PROSITE-ProRule" id="PRU00176"/>
    </source>
</evidence>
<evidence type="ECO:0000256" key="3">
    <source>
        <dbReference type="ARBA" id="ARBA00022771"/>
    </source>
</evidence>
<dbReference type="SMART" id="SM00361">
    <property type="entry name" value="RRM_1"/>
    <property type="match status" value="1"/>
</dbReference>
<dbReference type="Gene3D" id="3.30.70.330">
    <property type="match status" value="1"/>
</dbReference>
<evidence type="ECO:0000256" key="2">
    <source>
        <dbReference type="ARBA" id="ARBA00022723"/>
    </source>
</evidence>
<feature type="compositionally biased region" description="Low complexity" evidence="10">
    <location>
        <begin position="312"/>
        <end position="327"/>
    </location>
</feature>
<dbReference type="InterPro" id="IPR000571">
    <property type="entry name" value="Znf_CCCH"/>
</dbReference>
<dbReference type="Proteomes" id="UP000717996">
    <property type="component" value="Unassembled WGS sequence"/>
</dbReference>
<keyword evidence="5 8" id="KW-0694">RNA-binding</keyword>
<dbReference type="EMBL" id="JAANIT010001782">
    <property type="protein sequence ID" value="KAG1538755.1"/>
    <property type="molecule type" value="Genomic_DNA"/>
</dbReference>
<feature type="region of interest" description="Disordered" evidence="10">
    <location>
        <begin position="289"/>
        <end position="328"/>
    </location>
</feature>
<name>A0A9P6Y3V2_RHIOR</name>
<feature type="region of interest" description="Disordered" evidence="10">
    <location>
        <begin position="1105"/>
        <end position="1125"/>
    </location>
</feature>
<dbReference type="GO" id="GO:0004842">
    <property type="term" value="F:ubiquitin-protein transferase activity"/>
    <property type="evidence" value="ECO:0007669"/>
    <property type="project" value="InterPro"/>
</dbReference>
<accession>A0A9P6Y3V2</accession>
<dbReference type="GO" id="GO:0016567">
    <property type="term" value="P:protein ubiquitination"/>
    <property type="evidence" value="ECO:0007669"/>
    <property type="project" value="TreeGrafter"/>
</dbReference>
<dbReference type="InterPro" id="IPR013083">
    <property type="entry name" value="Znf_RING/FYVE/PHD"/>
</dbReference>
<feature type="domain" description="RRM" evidence="12">
    <location>
        <begin position="105"/>
        <end position="184"/>
    </location>
</feature>
<feature type="compositionally biased region" description="Polar residues" evidence="10">
    <location>
        <begin position="637"/>
        <end position="651"/>
    </location>
</feature>
<feature type="compositionally biased region" description="Low complexity" evidence="10">
    <location>
        <begin position="1185"/>
        <end position="1204"/>
    </location>
</feature>
<keyword evidence="3 9" id="KW-0863">Zinc-finger</keyword>
<sequence length="1231" mass="138341">MSSDEEDSDCPLCMEELDIADRNFRPCTCGYQICRFCWHHIKTNLNGRCPACRRLYSEQIVEFIPVSAEEVKRLKKEKKEKERQTREMRDPSRRQLSSIRVVQKNLVYVLGMSSKHAHVDNEVFRKFGRIDKVVLSKRSPASSNAASVGIYVTFVRKEDASKAIVGLNGMEVDGKTVRASYGTTKYCTYYLRHMSCPNPNCMYLHEPGDDIDSYNKDTVTIGKHANTTTNPPTGSMYPNKRIATAAKTDIPKTSTTATKPPISTPRTWAPIPKVVPIPPVPVAVETEETTAVTQDNAVKENTEKANSPNLPASSSIMKPSKSTTTKKASLEKLKKAVKPLILEEETKPALPPTASWAKAQPAAVHENVITPTHFGPSLSDAAQTLQKPKSSSSKAKKEKKNKIRMVRLEEFEEAEREAKKITQSPKQAQGDISDKAQELSAPDNAMPTAADTDEIEDEIMIDKAVPDSKEGDIEKHEPIEEEKEDMVEKEQGAVKSDTDEQNIPTEAEKVDESMERKHTPLTSEETLDSSEWDIQTTDIGVEKDAISAVDTVNEQTQTDIYNSMQAGTNDATQQVKGNQESKLEENTVQQDEIEKEKVKALASLNEDVIKAFDSAIVDEPFTDGIYKDQQDHEDDMAQSTDIQSDPVSPSLSEYDPSPLVAMERLNTAVEQEIAVDTPQKHLINHYLGPERPSMPESSFGDNRRPPMPPPGLAAPPVLPEWMNRNFDPFNGQDPSLIAARRLQHSQRMMEASGLFGLNNGFPQHHPHPPPPPPPPVPHFSFHPNFNEGPSGFPHQPPPPPPPPFANMLAHPLPHHPMMRPPHPHQDMINMRHFNAPLPPRQLSMDEANVLRAEFNAMTLNGGMDNPQSRENLRALLPNVNISFENQQKGSMNEPHQSHFVQRQSVSVRSVSDHESVASTQNNVPVSPARHNDLPFSHEHLQEKVSSSQLYTQSAAGQPSDQNRPSVDDLSSHGTNPDVRTEAQNFFGEFLRKAASSHQDILNKKEEEHAANTENPLMFQDPAIMSVQLTGKEHPQHESNQNTMLQILGGRRPNSPLPMMPANNHLTQQQPMDPHFSMNQQRMLYSESGFDERGRSLGNNMFMGAPPTFQPPPPPPPQQHLHQQQQQQLFNYNFQQQQQQHQHQLHHQQQMFNHNNLQQQQQQQQQMFNQHGLQQQQQPPPPPFIPHFLEPSLNTMGPMTNTPNPMMRPPMMLPHQGDRFRNMSNMHPGDYK</sequence>
<evidence type="ECO:0000259" key="13">
    <source>
        <dbReference type="PROSITE" id="PS50103"/>
    </source>
</evidence>
<dbReference type="InterPro" id="IPR003954">
    <property type="entry name" value="RRM_euk-type"/>
</dbReference>
<protein>
    <recommendedName>
        <fullName evidence="16">Transcriptional repressor proteinral negative regulator of transcription subunit 4</fullName>
    </recommendedName>
</protein>
<dbReference type="InterPro" id="IPR001841">
    <property type="entry name" value="Znf_RING"/>
</dbReference>
<feature type="domain" description="RING-type" evidence="11">
    <location>
        <begin position="10"/>
        <end position="53"/>
    </location>
</feature>
<feature type="compositionally biased region" description="Basic and acidic residues" evidence="10">
    <location>
        <begin position="929"/>
        <end position="942"/>
    </location>
</feature>
<feature type="compositionally biased region" description="Basic and acidic residues" evidence="10">
    <location>
        <begin position="486"/>
        <end position="498"/>
    </location>
</feature>
<feature type="domain" description="C3H1-type" evidence="13">
    <location>
        <begin position="181"/>
        <end position="208"/>
    </location>
</feature>
<dbReference type="GO" id="GO:0003723">
    <property type="term" value="F:RNA binding"/>
    <property type="evidence" value="ECO:0007669"/>
    <property type="project" value="UniProtKB-UniRule"/>
</dbReference>
<feature type="region of interest" description="Disordered" evidence="10">
    <location>
        <begin position="416"/>
        <end position="533"/>
    </location>
</feature>
<dbReference type="CDD" id="cd12438">
    <property type="entry name" value="RRM_CNOT4"/>
    <property type="match status" value="1"/>
</dbReference>
<dbReference type="InterPro" id="IPR012677">
    <property type="entry name" value="Nucleotide-bd_a/b_plait_sf"/>
</dbReference>
<evidence type="ECO:0000256" key="1">
    <source>
        <dbReference type="ARBA" id="ARBA00004123"/>
    </source>
</evidence>
<evidence type="ECO:0000313" key="14">
    <source>
        <dbReference type="EMBL" id="KAG1538755.1"/>
    </source>
</evidence>
<proteinExistence type="predicted"/>
<evidence type="ECO:0000256" key="7">
    <source>
        <dbReference type="ARBA" id="ARBA00023242"/>
    </source>
</evidence>
<evidence type="ECO:0000256" key="6">
    <source>
        <dbReference type="ARBA" id="ARBA00023054"/>
    </source>
</evidence>
<feature type="compositionally biased region" description="Basic residues" evidence="10">
    <location>
        <begin position="394"/>
        <end position="403"/>
    </location>
</feature>
<comment type="subcellular location">
    <subcellularLocation>
        <location evidence="1">Nucleus</location>
    </subcellularLocation>
</comment>
<gene>
    <name evidence="14" type="ORF">G6F51_009568</name>
</gene>
<dbReference type="GO" id="GO:0005634">
    <property type="term" value="C:nucleus"/>
    <property type="evidence" value="ECO:0007669"/>
    <property type="project" value="UniProtKB-SubCell"/>
</dbReference>
<dbReference type="PANTHER" id="PTHR12603">
    <property type="entry name" value="CCR4-NOT TRANSCRIPTION COMPLEX RELATED"/>
    <property type="match status" value="1"/>
</dbReference>
<feature type="compositionally biased region" description="Pro residues" evidence="10">
    <location>
        <begin position="768"/>
        <end position="777"/>
    </location>
</feature>
<feature type="compositionally biased region" description="Pro residues" evidence="10">
    <location>
        <begin position="1107"/>
        <end position="1117"/>
    </location>
</feature>
<keyword evidence="2 9" id="KW-0479">Metal-binding</keyword>
<dbReference type="InterPro" id="IPR035979">
    <property type="entry name" value="RBD_domain_sf"/>
</dbReference>
<dbReference type="InterPro" id="IPR034261">
    <property type="entry name" value="CNOT4_RRM"/>
</dbReference>
<feature type="region of interest" description="Disordered" evidence="10">
    <location>
        <begin position="564"/>
        <end position="590"/>
    </location>
</feature>
<feature type="region of interest" description="Disordered" evidence="10">
    <location>
        <begin position="623"/>
        <end position="652"/>
    </location>
</feature>
<dbReference type="InterPro" id="IPR039515">
    <property type="entry name" value="NOT4_mRING-HC-C4C4"/>
</dbReference>
<dbReference type="CDD" id="cd16618">
    <property type="entry name" value="mRING-HC-C4C4_CNOT4"/>
    <property type="match status" value="1"/>
</dbReference>
<feature type="region of interest" description="Disordered" evidence="10">
    <location>
        <begin position="370"/>
        <end position="403"/>
    </location>
</feature>
<dbReference type="GO" id="GO:0008270">
    <property type="term" value="F:zinc ion binding"/>
    <property type="evidence" value="ECO:0007669"/>
    <property type="project" value="UniProtKB-KW"/>
</dbReference>
<feature type="region of interest" description="Disordered" evidence="10">
    <location>
        <begin position="762"/>
        <end position="801"/>
    </location>
</feature>
<feature type="compositionally biased region" description="Polar residues" evidence="10">
    <location>
        <begin position="943"/>
        <end position="964"/>
    </location>
</feature>
<dbReference type="GO" id="GO:0030014">
    <property type="term" value="C:CCR4-NOT complex"/>
    <property type="evidence" value="ECO:0007669"/>
    <property type="project" value="InterPro"/>
</dbReference>
<feature type="compositionally biased region" description="Basic and acidic residues" evidence="10">
    <location>
        <begin position="75"/>
        <end position="93"/>
    </location>
</feature>
<evidence type="ECO:0000313" key="15">
    <source>
        <dbReference type="Proteomes" id="UP000717996"/>
    </source>
</evidence>
<dbReference type="Pfam" id="PF14570">
    <property type="entry name" value="zf-RING_4"/>
    <property type="match status" value="1"/>
</dbReference>
<reference evidence="14" key="1">
    <citation type="journal article" date="2020" name="Microb. Genom.">
        <title>Genetic diversity of clinical and environmental Mucorales isolates obtained from an investigation of mucormycosis cases among solid organ transplant recipients.</title>
        <authorList>
            <person name="Nguyen M.H."/>
            <person name="Kaul D."/>
            <person name="Muto C."/>
            <person name="Cheng S.J."/>
            <person name="Richter R.A."/>
            <person name="Bruno V.M."/>
            <person name="Liu G."/>
            <person name="Beyhan S."/>
            <person name="Sundermann A.J."/>
            <person name="Mounaud S."/>
            <person name="Pasculle A.W."/>
            <person name="Nierman W.C."/>
            <person name="Driscoll E."/>
            <person name="Cumbie R."/>
            <person name="Clancy C.J."/>
            <person name="Dupont C.L."/>
        </authorList>
    </citation>
    <scope>NUCLEOTIDE SEQUENCE</scope>
    <source>
        <strain evidence="14">GL16</strain>
    </source>
</reference>
<dbReference type="AlphaFoldDB" id="A0A9P6Y3V2"/>
<keyword evidence="7" id="KW-0539">Nucleus</keyword>
<dbReference type="InterPro" id="IPR039780">
    <property type="entry name" value="Mot2"/>
</dbReference>
<dbReference type="Pfam" id="PF00076">
    <property type="entry name" value="RRM_1"/>
    <property type="match status" value="1"/>
</dbReference>
<dbReference type="FunFam" id="3.30.40.10:FF:000006">
    <property type="entry name" value="CCR4-NOT transcription complex subunit 4"/>
    <property type="match status" value="1"/>
</dbReference>
<dbReference type="PANTHER" id="PTHR12603:SF0">
    <property type="entry name" value="CCR4-NOT TRANSCRIPTION COMPLEX SUBUNIT 4"/>
    <property type="match status" value="1"/>
</dbReference>
<evidence type="ECO:0000256" key="9">
    <source>
        <dbReference type="PROSITE-ProRule" id="PRU00723"/>
    </source>
</evidence>
<organism evidence="14 15">
    <name type="scientific">Rhizopus oryzae</name>
    <name type="common">Mucormycosis agent</name>
    <name type="synonym">Rhizopus arrhizus var. delemar</name>
    <dbReference type="NCBI Taxonomy" id="64495"/>
    <lineage>
        <taxon>Eukaryota</taxon>
        <taxon>Fungi</taxon>
        <taxon>Fungi incertae sedis</taxon>
        <taxon>Mucoromycota</taxon>
        <taxon>Mucoromycotina</taxon>
        <taxon>Mucoromycetes</taxon>
        <taxon>Mucorales</taxon>
        <taxon>Mucorineae</taxon>
        <taxon>Rhizopodaceae</taxon>
        <taxon>Rhizopus</taxon>
    </lineage>
</organism>
<feature type="compositionally biased region" description="Low complexity" evidence="10">
    <location>
        <begin position="1155"/>
        <end position="1176"/>
    </location>
</feature>
<dbReference type="PROSITE" id="PS50089">
    <property type="entry name" value="ZF_RING_2"/>
    <property type="match status" value="1"/>
</dbReference>
<evidence type="ECO:0000259" key="12">
    <source>
        <dbReference type="PROSITE" id="PS50102"/>
    </source>
</evidence>
<feature type="region of interest" description="Disordered" evidence="10">
    <location>
        <begin position="888"/>
        <end position="979"/>
    </location>
</feature>
<feature type="zinc finger region" description="C3H1-type" evidence="9">
    <location>
        <begin position="181"/>
        <end position="208"/>
    </location>
</feature>
<comment type="caution">
    <text evidence="14">The sequence shown here is derived from an EMBL/GenBank/DDBJ whole genome shotgun (WGS) entry which is preliminary data.</text>
</comment>
<feature type="region of interest" description="Disordered" evidence="10">
    <location>
        <begin position="1155"/>
        <end position="1231"/>
    </location>
</feature>
<dbReference type="PROSITE" id="PS50103">
    <property type="entry name" value="ZF_C3H1"/>
    <property type="match status" value="1"/>
</dbReference>
<feature type="compositionally biased region" description="Polar residues" evidence="10">
    <location>
        <begin position="564"/>
        <end position="578"/>
    </location>
</feature>
<dbReference type="SUPFAM" id="SSF57850">
    <property type="entry name" value="RING/U-box"/>
    <property type="match status" value="1"/>
</dbReference>
<dbReference type="SUPFAM" id="SSF54928">
    <property type="entry name" value="RNA-binding domain, RBD"/>
    <property type="match status" value="1"/>
</dbReference>
<dbReference type="InterPro" id="IPR000504">
    <property type="entry name" value="RRM_dom"/>
</dbReference>
<evidence type="ECO:0000259" key="11">
    <source>
        <dbReference type="PROSITE" id="PS50089"/>
    </source>
</evidence>
<evidence type="ECO:0000256" key="4">
    <source>
        <dbReference type="ARBA" id="ARBA00022833"/>
    </source>
</evidence>
<feature type="compositionally biased region" description="Basic and acidic residues" evidence="10">
    <location>
        <begin position="460"/>
        <end position="478"/>
    </location>
</feature>
<keyword evidence="4 9" id="KW-0862">Zinc</keyword>
<evidence type="ECO:0000256" key="10">
    <source>
        <dbReference type="SAM" id="MobiDB-lite"/>
    </source>
</evidence>
<feature type="compositionally biased region" description="Low complexity" evidence="10">
    <location>
        <begin position="900"/>
        <end position="909"/>
    </location>
</feature>
<evidence type="ECO:0008006" key="16">
    <source>
        <dbReference type="Google" id="ProtNLM"/>
    </source>
</evidence>
<feature type="region of interest" description="Disordered" evidence="10">
    <location>
        <begin position="75"/>
        <end position="94"/>
    </location>
</feature>